<dbReference type="InterPro" id="IPR002509">
    <property type="entry name" value="NODB_dom"/>
</dbReference>
<organism evidence="3 4">
    <name type="scientific">Streptomyces rubellomurinus (strain ATCC 31215)</name>
    <dbReference type="NCBI Taxonomy" id="359131"/>
    <lineage>
        <taxon>Bacteria</taxon>
        <taxon>Bacillati</taxon>
        <taxon>Actinomycetota</taxon>
        <taxon>Actinomycetes</taxon>
        <taxon>Kitasatosporales</taxon>
        <taxon>Streptomycetaceae</taxon>
        <taxon>Streptomyces</taxon>
    </lineage>
</organism>
<gene>
    <name evidence="3" type="ORF">VM95_24825</name>
</gene>
<comment type="caution">
    <text evidence="3">The sequence shown here is derived from an EMBL/GenBank/DDBJ whole genome shotgun (WGS) entry which is preliminary data.</text>
</comment>
<dbReference type="PATRIC" id="fig|359131.3.peg.5997"/>
<dbReference type="AlphaFoldDB" id="A0A0F2TBD8"/>
<evidence type="ECO:0000256" key="1">
    <source>
        <dbReference type="SAM" id="SignalP"/>
    </source>
</evidence>
<accession>A0A0F2TBD8</accession>
<feature type="domain" description="NodB homology" evidence="2">
    <location>
        <begin position="45"/>
        <end position="224"/>
    </location>
</feature>
<dbReference type="RefSeq" id="WP_045700375.1">
    <property type="nucleotide sequence ID" value="NZ_JZKH01000058.1"/>
</dbReference>
<dbReference type="GO" id="GO:0016810">
    <property type="term" value="F:hydrolase activity, acting on carbon-nitrogen (but not peptide) bonds"/>
    <property type="evidence" value="ECO:0007669"/>
    <property type="project" value="InterPro"/>
</dbReference>
<protein>
    <submittedName>
        <fullName evidence="3">Polysaccharide deacetylase</fullName>
    </submittedName>
</protein>
<proteinExistence type="predicted"/>
<sequence length="228" mass="23693">MSPASPTRPLRLAAGAVTGLLAALLGLGAPAVASAATTSPAPAGPVVYLTFDDGPGPNTAQVLAVLARYGVPATFFELGQNVAAHPELTGQVAHQGESVQNHTWSHPDLRTLSAADFKAQILDTDHAIKARTGTTPGCLRPPFGFVNDTVRARAAALGKTIVLWSVDPQDWSRPGATAIEQRVLGSVQPGSVVLLHDGGGDRSQTVAALPTIINTLQQHGYTFRTLCR</sequence>
<dbReference type="InterPro" id="IPR050248">
    <property type="entry name" value="Polysacc_deacetylase_ArnD"/>
</dbReference>
<dbReference type="OrthoDB" id="9763050at2"/>
<evidence type="ECO:0000259" key="2">
    <source>
        <dbReference type="PROSITE" id="PS51677"/>
    </source>
</evidence>
<dbReference type="CDD" id="cd10917">
    <property type="entry name" value="CE4_NodB_like_6s_7s"/>
    <property type="match status" value="1"/>
</dbReference>
<evidence type="ECO:0000313" key="4">
    <source>
        <dbReference type="Proteomes" id="UP000033699"/>
    </source>
</evidence>
<dbReference type="GO" id="GO:0005975">
    <property type="term" value="P:carbohydrate metabolic process"/>
    <property type="evidence" value="ECO:0007669"/>
    <property type="project" value="InterPro"/>
</dbReference>
<dbReference type="InterPro" id="IPR011330">
    <property type="entry name" value="Glyco_hydro/deAcase_b/a-brl"/>
</dbReference>
<dbReference type="Gene3D" id="3.20.20.370">
    <property type="entry name" value="Glycoside hydrolase/deacetylase"/>
    <property type="match status" value="1"/>
</dbReference>
<keyword evidence="1" id="KW-0732">Signal</keyword>
<reference evidence="3 4" key="1">
    <citation type="submission" date="2015-02" db="EMBL/GenBank/DDBJ databases">
        <authorList>
            <person name="Ju K.-S."/>
            <person name="Doroghazi J.R."/>
            <person name="Metcalf W."/>
        </authorList>
    </citation>
    <scope>NUCLEOTIDE SEQUENCE [LARGE SCALE GENOMIC DNA]</scope>
    <source>
        <strain evidence="3 4">ATCC 31215</strain>
    </source>
</reference>
<dbReference type="Proteomes" id="UP000033699">
    <property type="component" value="Unassembled WGS sequence"/>
</dbReference>
<dbReference type="EMBL" id="JZKH01000058">
    <property type="protein sequence ID" value="KJS59806.1"/>
    <property type="molecule type" value="Genomic_DNA"/>
</dbReference>
<dbReference type="Pfam" id="PF01522">
    <property type="entry name" value="Polysacc_deac_1"/>
    <property type="match status" value="1"/>
</dbReference>
<dbReference type="SUPFAM" id="SSF88713">
    <property type="entry name" value="Glycoside hydrolase/deacetylase"/>
    <property type="match status" value="1"/>
</dbReference>
<dbReference type="PANTHER" id="PTHR10587">
    <property type="entry name" value="GLYCOSYL TRANSFERASE-RELATED"/>
    <property type="match status" value="1"/>
</dbReference>
<feature type="chain" id="PRO_5002459322" evidence="1">
    <location>
        <begin position="36"/>
        <end position="228"/>
    </location>
</feature>
<name>A0A0F2TBD8_STRR3</name>
<keyword evidence="4" id="KW-1185">Reference proteome</keyword>
<evidence type="ECO:0000313" key="3">
    <source>
        <dbReference type="EMBL" id="KJS59806.1"/>
    </source>
</evidence>
<dbReference type="PROSITE" id="PS51677">
    <property type="entry name" value="NODB"/>
    <property type="match status" value="1"/>
</dbReference>
<feature type="signal peptide" evidence="1">
    <location>
        <begin position="1"/>
        <end position="35"/>
    </location>
</feature>